<evidence type="ECO:0000313" key="4">
    <source>
        <dbReference type="Proteomes" id="UP000282289"/>
    </source>
</evidence>
<evidence type="ECO:0000313" key="3">
    <source>
        <dbReference type="EMBL" id="RMP81460.1"/>
    </source>
</evidence>
<name>A0A7Z6U8E4_PSESF</name>
<dbReference type="Pfam" id="PF08878">
    <property type="entry name" value="HamA"/>
    <property type="match status" value="1"/>
</dbReference>
<evidence type="ECO:0000259" key="2">
    <source>
        <dbReference type="Pfam" id="PF14130"/>
    </source>
</evidence>
<protein>
    <submittedName>
        <fullName evidence="3">YfjL</fullName>
    </submittedName>
</protein>
<dbReference type="InterPro" id="IPR025382">
    <property type="entry name" value="Cap4-like_endonuclease_dom"/>
</dbReference>
<dbReference type="Proteomes" id="UP000282289">
    <property type="component" value="Unassembled WGS sequence"/>
</dbReference>
<feature type="domain" description="CD-NTase associated protein 4-like DNA endonuclease" evidence="2">
    <location>
        <begin position="10"/>
        <end position="208"/>
    </location>
</feature>
<sequence length="538" mass="60128">MVSIPSPSNKGGPAARQGFKYQDHVAVAFILKMLRDSTYLQVECETADDIVAVSENAGETVNEYIQVKTTENDKKWNLTECITLEKQKADSSLFQKSLKCDVRPGIACFRIVSKRDIAKALEYFAKELSRRVTPDLATQRGLTLAKQLKTVSARGRDFSYWADNFVWQVCGDVSSLEATNLRVLAEVIDLYGETPSHRQQKDIYDAFLAWADDAATADVKTVPEKKIISRMAALSRLKALLGAAAQHSAAFAKPYKTKPDPFLVEFHTTTEDGLLRTLSGFDVDYDFEEWRSQQLAEHLLQWLPEFCLRASEIANFQIHHTPTALARSINTLTQAAVPRDRLIAELILHAILRSREHSEPIACKVFYAVNGKLSEFGNAHIVQKPGEADQLWLGLSRMISTGTMDQTLKEICDVLDATISRAALTEEREIIITLREPHHHLPTAEAFNKALHRNAPAQEMLSVLCFPILLAYDSDALSGGYISDYLANLKTEVTQYYNALACTLPSKIKQVRVVVFLVPIESIHQLVQKFNALCKAAS</sequence>
<dbReference type="EMBL" id="RBQT01000046">
    <property type="protein sequence ID" value="RMP81460.1"/>
    <property type="molecule type" value="Genomic_DNA"/>
</dbReference>
<evidence type="ECO:0000259" key="1">
    <source>
        <dbReference type="Pfam" id="PF08878"/>
    </source>
</evidence>
<gene>
    <name evidence="3" type="ORF">ALQ15_03259</name>
</gene>
<dbReference type="InterPro" id="IPR014976">
    <property type="entry name" value="AbpA_HamA_C"/>
</dbReference>
<reference evidence="3 4" key="1">
    <citation type="submission" date="2018-08" db="EMBL/GenBank/DDBJ databases">
        <title>Recombination of ecologically and evolutionarily significant loci maintains genetic cohesion in the Pseudomonas syringae species complex.</title>
        <authorList>
            <person name="Dillon M."/>
            <person name="Thakur S."/>
            <person name="Almeida R.N.D."/>
            <person name="Weir B.S."/>
            <person name="Guttman D.S."/>
        </authorList>
    </citation>
    <scope>NUCLEOTIDE SEQUENCE [LARGE SCALE GENOMIC DNA]</scope>
    <source>
        <strain evidence="3 4">ICMP 19589</strain>
    </source>
</reference>
<proteinExistence type="predicted"/>
<feature type="domain" description="Anti-bacteriophage protein A/HamA C-terminal" evidence="1">
    <location>
        <begin position="267"/>
        <end position="531"/>
    </location>
</feature>
<accession>A0A7Z6U8E4</accession>
<organism evidence="3 4">
    <name type="scientific">Pseudomonas syringae pv. actinidiae</name>
    <dbReference type="NCBI Taxonomy" id="103796"/>
    <lineage>
        <taxon>Bacteria</taxon>
        <taxon>Pseudomonadati</taxon>
        <taxon>Pseudomonadota</taxon>
        <taxon>Gammaproteobacteria</taxon>
        <taxon>Pseudomonadales</taxon>
        <taxon>Pseudomonadaceae</taxon>
        <taxon>Pseudomonas</taxon>
        <taxon>Pseudomonas syringae</taxon>
    </lineage>
</organism>
<comment type="caution">
    <text evidence="3">The sequence shown here is derived from an EMBL/GenBank/DDBJ whole genome shotgun (WGS) entry which is preliminary data.</text>
</comment>
<dbReference type="Pfam" id="PF14130">
    <property type="entry name" value="Cap4_nuclease"/>
    <property type="match status" value="1"/>
</dbReference>
<dbReference type="GO" id="GO:0004518">
    <property type="term" value="F:nuclease activity"/>
    <property type="evidence" value="ECO:0007669"/>
    <property type="project" value="InterPro"/>
</dbReference>
<dbReference type="AlphaFoldDB" id="A0A7Z6U8E4"/>
<dbReference type="RefSeq" id="WP_122280792.1">
    <property type="nucleotide sequence ID" value="NZ_RBQT01000046.1"/>
</dbReference>